<evidence type="ECO:0000256" key="1">
    <source>
        <dbReference type="PIRSR" id="PIRSR601310-1"/>
    </source>
</evidence>
<dbReference type="InterPro" id="IPR001310">
    <property type="entry name" value="Histidine_triad_HIT"/>
</dbReference>
<evidence type="ECO:0000313" key="7">
    <source>
        <dbReference type="Proteomes" id="UP000637239"/>
    </source>
</evidence>
<dbReference type="KEGG" id="ache:ACHE_10262A"/>
<feature type="compositionally biased region" description="Basic and acidic residues" evidence="4">
    <location>
        <begin position="88"/>
        <end position="97"/>
    </location>
</feature>
<dbReference type="PRINTS" id="PR00332">
    <property type="entry name" value="HISTRIAD"/>
</dbReference>
<feature type="compositionally biased region" description="Low complexity" evidence="4">
    <location>
        <begin position="98"/>
        <end position="108"/>
    </location>
</feature>
<protein>
    <recommendedName>
        <fullName evidence="5">HIT domain-containing protein</fullName>
    </recommendedName>
</protein>
<evidence type="ECO:0000256" key="2">
    <source>
        <dbReference type="PIRSR" id="PIRSR601310-3"/>
    </source>
</evidence>
<feature type="region of interest" description="Disordered" evidence="4">
    <location>
        <begin position="88"/>
        <end position="110"/>
    </location>
</feature>
<reference evidence="6" key="2">
    <citation type="submission" date="2021-02" db="EMBL/GenBank/DDBJ databases">
        <title>Aspergillus chevalieri M1 genome sequence.</title>
        <authorList>
            <person name="Kadooka C."/>
            <person name="Mori K."/>
            <person name="Futagami T."/>
        </authorList>
    </citation>
    <scope>NUCLEOTIDE SEQUENCE</scope>
    <source>
        <strain evidence="6">M1</strain>
    </source>
</reference>
<evidence type="ECO:0000256" key="3">
    <source>
        <dbReference type="PROSITE-ProRule" id="PRU00464"/>
    </source>
</evidence>
<feature type="domain" description="HIT" evidence="5">
    <location>
        <begin position="107"/>
        <end position="217"/>
    </location>
</feature>
<accession>A0A7R7VDP6</accession>
<dbReference type="InterPro" id="IPR036265">
    <property type="entry name" value="HIT-like_sf"/>
</dbReference>
<feature type="region of interest" description="Disordered" evidence="4">
    <location>
        <begin position="263"/>
        <end position="283"/>
    </location>
</feature>
<dbReference type="AlphaFoldDB" id="A0A7R7VDP6"/>
<dbReference type="SUPFAM" id="SSF54197">
    <property type="entry name" value="HIT-like"/>
    <property type="match status" value="1"/>
</dbReference>
<evidence type="ECO:0000313" key="6">
    <source>
        <dbReference type="EMBL" id="BCR82860.1"/>
    </source>
</evidence>
<gene>
    <name evidence="6" type="ORF">ACHE_10262A</name>
</gene>
<proteinExistence type="predicted"/>
<name>A0A7R7VDP6_ASPCH</name>
<organism evidence="6 7">
    <name type="scientific">Aspergillus chevalieri</name>
    <name type="common">Eurotium chevalieri</name>
    <dbReference type="NCBI Taxonomy" id="182096"/>
    <lineage>
        <taxon>Eukaryota</taxon>
        <taxon>Fungi</taxon>
        <taxon>Dikarya</taxon>
        <taxon>Ascomycota</taxon>
        <taxon>Pezizomycotina</taxon>
        <taxon>Eurotiomycetes</taxon>
        <taxon>Eurotiomycetidae</taxon>
        <taxon>Eurotiales</taxon>
        <taxon>Aspergillaceae</taxon>
        <taxon>Aspergillus</taxon>
        <taxon>Aspergillus subgen. Aspergillus</taxon>
    </lineage>
</organism>
<dbReference type="PROSITE" id="PS51084">
    <property type="entry name" value="HIT_2"/>
    <property type="match status" value="1"/>
</dbReference>
<reference evidence="6" key="1">
    <citation type="submission" date="2021-01" db="EMBL/GenBank/DDBJ databases">
        <authorList>
            <consortium name="Aspergillus chevalieri M1 genome sequencing consortium"/>
            <person name="Kazuki M."/>
            <person name="Futagami T."/>
        </authorList>
    </citation>
    <scope>NUCLEOTIDE SEQUENCE</scope>
    <source>
        <strain evidence="6">M1</strain>
    </source>
</reference>
<dbReference type="GO" id="GO:0003824">
    <property type="term" value="F:catalytic activity"/>
    <property type="evidence" value="ECO:0007669"/>
    <property type="project" value="InterPro"/>
</dbReference>
<dbReference type="Proteomes" id="UP000637239">
    <property type="component" value="Chromosome 1"/>
</dbReference>
<dbReference type="GO" id="GO:0009117">
    <property type="term" value="P:nucleotide metabolic process"/>
    <property type="evidence" value="ECO:0007669"/>
    <property type="project" value="TreeGrafter"/>
</dbReference>
<evidence type="ECO:0000256" key="4">
    <source>
        <dbReference type="SAM" id="MobiDB-lite"/>
    </source>
</evidence>
<sequence length="283" mass="31618">MSDSLLNNHLNKNLKFIRFPSWRMKYILQLQTILVYISRVILHLRIMTSARCPFCNIAARYPHILPSLFNSNSNNATITTPDSVLSRLRAETEETRPESGPASGSGSEPELEAESSHAYLILSTKSVLAFLDIMPLTRGHVLVVPREHYGTVGDVGVTAGRELGQWIPIISRAVMRALFGDSEAHWNVVQNNGIRAAQVVPHVHFHIVPRPPLDQPPSSKKTSYVMFGRGQRDELDEEEGEKLAGEIREELAREVQRVRDVEGVDLEGDIGGDERKRRGGGKL</sequence>
<dbReference type="RefSeq" id="XP_043131382.1">
    <property type="nucleotide sequence ID" value="XM_043277320.1"/>
</dbReference>
<keyword evidence="7" id="KW-1185">Reference proteome</keyword>
<dbReference type="EMBL" id="AP024416">
    <property type="protein sequence ID" value="BCR82860.1"/>
    <property type="molecule type" value="Genomic_DNA"/>
</dbReference>
<dbReference type="PANTHER" id="PTHR46648:SF2">
    <property type="entry name" value="HIT DOMAIN-CONTAINING PROTEIN"/>
    <property type="match status" value="1"/>
</dbReference>
<dbReference type="InterPro" id="IPR011146">
    <property type="entry name" value="HIT-like"/>
</dbReference>
<evidence type="ECO:0000259" key="5">
    <source>
        <dbReference type="PROSITE" id="PS51084"/>
    </source>
</evidence>
<dbReference type="Pfam" id="PF01230">
    <property type="entry name" value="HIT"/>
    <property type="match status" value="1"/>
</dbReference>
<dbReference type="PANTHER" id="PTHR46648">
    <property type="entry name" value="HIT FAMILY PROTEIN 1"/>
    <property type="match status" value="1"/>
</dbReference>
<dbReference type="PROSITE" id="PS00892">
    <property type="entry name" value="HIT_1"/>
    <property type="match status" value="1"/>
</dbReference>
<feature type="active site" description="Tele-AMP-histidine intermediate" evidence="1">
    <location>
        <position position="204"/>
    </location>
</feature>
<feature type="short sequence motif" description="Histidine triad motif" evidence="2 3">
    <location>
        <begin position="202"/>
        <end position="206"/>
    </location>
</feature>
<dbReference type="InterPro" id="IPR019808">
    <property type="entry name" value="Histidine_triad_CS"/>
</dbReference>
<dbReference type="Gene3D" id="3.30.428.10">
    <property type="entry name" value="HIT-like"/>
    <property type="match status" value="1"/>
</dbReference>
<dbReference type="GeneID" id="66977219"/>